<dbReference type="AlphaFoldDB" id="K5WD71"/>
<organism evidence="1 2">
    <name type="scientific">Phanerochaete carnosa (strain HHB-10118-sp)</name>
    <name type="common">White-rot fungus</name>
    <name type="synonym">Peniophora carnosa</name>
    <dbReference type="NCBI Taxonomy" id="650164"/>
    <lineage>
        <taxon>Eukaryota</taxon>
        <taxon>Fungi</taxon>
        <taxon>Dikarya</taxon>
        <taxon>Basidiomycota</taxon>
        <taxon>Agaricomycotina</taxon>
        <taxon>Agaricomycetes</taxon>
        <taxon>Polyporales</taxon>
        <taxon>Phanerochaetaceae</taxon>
        <taxon>Phanerochaete</taxon>
    </lineage>
</organism>
<dbReference type="GeneID" id="18916158"/>
<sequence>MKAQISFKAMSWKGRLTKRTCTYRIRRPTRTSRLLALPRARASDPGRRGNSDCCTFVVGVAFWHLSVSVWLVTAI</sequence>
<keyword evidence="2" id="KW-1185">Reference proteome</keyword>
<accession>K5WD71</accession>
<dbReference type="Proteomes" id="UP000008370">
    <property type="component" value="Unassembled WGS sequence"/>
</dbReference>
<gene>
    <name evidence="1" type="ORF">PHACADRAFT_254876</name>
</gene>
<dbReference type="KEGG" id="pco:PHACADRAFT_254876"/>
<dbReference type="InParanoid" id="K5WD71"/>
<proteinExistence type="predicted"/>
<protein>
    <submittedName>
        <fullName evidence="1">Uncharacterized protein</fullName>
    </submittedName>
</protein>
<evidence type="ECO:0000313" key="1">
    <source>
        <dbReference type="EMBL" id="EKM57225.1"/>
    </source>
</evidence>
<dbReference type="HOGENOM" id="CLU_2671868_0_0_1"/>
<name>K5WD71_PHACS</name>
<reference evidence="1 2" key="1">
    <citation type="journal article" date="2012" name="BMC Genomics">
        <title>Comparative genomics of the white-rot fungi, Phanerochaete carnosa and P. chrysosporium, to elucidate the genetic basis of the distinct wood types they colonize.</title>
        <authorList>
            <person name="Suzuki H."/>
            <person name="MacDonald J."/>
            <person name="Syed K."/>
            <person name="Salamov A."/>
            <person name="Hori C."/>
            <person name="Aerts A."/>
            <person name="Henrissat B."/>
            <person name="Wiebenga A."/>
            <person name="vanKuyk P.A."/>
            <person name="Barry K."/>
            <person name="Lindquist E."/>
            <person name="LaButti K."/>
            <person name="Lapidus A."/>
            <person name="Lucas S."/>
            <person name="Coutinho P."/>
            <person name="Gong Y."/>
            <person name="Samejima M."/>
            <person name="Mahadevan R."/>
            <person name="Abou-Zaid M."/>
            <person name="de Vries R.P."/>
            <person name="Igarashi K."/>
            <person name="Yadav J.S."/>
            <person name="Grigoriev I.V."/>
            <person name="Master E.R."/>
        </authorList>
    </citation>
    <scope>NUCLEOTIDE SEQUENCE [LARGE SCALE GENOMIC DNA]</scope>
    <source>
        <strain evidence="1 2">HHB-10118-sp</strain>
    </source>
</reference>
<dbReference type="RefSeq" id="XP_007395045.1">
    <property type="nucleotide sequence ID" value="XM_007394983.1"/>
</dbReference>
<evidence type="ECO:0000313" key="2">
    <source>
        <dbReference type="Proteomes" id="UP000008370"/>
    </source>
</evidence>
<dbReference type="EMBL" id="JH930471">
    <property type="protein sequence ID" value="EKM57225.1"/>
    <property type="molecule type" value="Genomic_DNA"/>
</dbReference>